<dbReference type="PANTHER" id="PTHR35372">
    <property type="entry name" value="ATP BINDING PROTEIN-RELATED"/>
    <property type="match status" value="1"/>
</dbReference>
<keyword evidence="4" id="KW-0067">ATP-binding</keyword>
<dbReference type="Pfam" id="PF19263">
    <property type="entry name" value="DUF5906"/>
    <property type="match status" value="1"/>
</dbReference>
<dbReference type="GO" id="GO:0004386">
    <property type="term" value="F:helicase activity"/>
    <property type="evidence" value="ECO:0007669"/>
    <property type="project" value="UniProtKB-KW"/>
</dbReference>
<gene>
    <name evidence="7" type="ORF">HF857_09590</name>
</gene>
<comment type="caution">
    <text evidence="7">The sequence shown here is derived from an EMBL/GenBank/DDBJ whole genome shotgun (WGS) entry which is preliminary data.</text>
</comment>
<dbReference type="InterPro" id="IPR004968">
    <property type="entry name" value="DNA_primase/NTPase_C"/>
</dbReference>
<dbReference type="Pfam" id="PF03288">
    <property type="entry name" value="Pox_D5"/>
    <property type="match status" value="1"/>
</dbReference>
<organism evidence="7 8">
    <name type="scientific">Enterococcus cecorum</name>
    <dbReference type="NCBI Taxonomy" id="44008"/>
    <lineage>
        <taxon>Bacteria</taxon>
        <taxon>Bacillati</taxon>
        <taxon>Bacillota</taxon>
        <taxon>Bacilli</taxon>
        <taxon>Lactobacillales</taxon>
        <taxon>Enterococcaceae</taxon>
        <taxon>Enterococcus</taxon>
    </lineage>
</organism>
<dbReference type="NCBIfam" id="TIGR01613">
    <property type="entry name" value="primase_Cterm"/>
    <property type="match status" value="1"/>
</dbReference>
<proteinExistence type="predicted"/>
<sequence length="511" mass="58947">MVKDAVKNAVKDLEQIERNQEAKKQARKRPKTLLWGDDLKRVLQEAKREELERINEQLEAEGSKKKVNALSIPQTIKILRRYIEFCIFDDMEGARLAMYQPDKGIYTQNTTIIERVLNYIEYRAKSARFTEIIKALAREVPIRPKTIDKDLITVKNGVVDLKKMKLLPFSHKYVFDTTIDTAYNPNIKEPNIDGWTPSQWLDDLACGNEQIKLLLLQVIADAVNGNYSRRKAILLYGNGSNGKGTFQALIENIVGLQNCANLKINQFGERFALSQLIGKTVVIGDDLGAGIYIDDSGAFNSVITNDAVLIEFKGQQMFSTRLYCTVIQSTNEMPKMRNRSDGTYRRLIIAPFNAKFQGDGDNWKIKDEYINRDDVKEWFLYQALQLDFDKFIEPDISKDLLEQYKQENDPVADFKANVFDELVASGMSRIPTGMLYMIFNNFCEQQNYKKWSQKTFNKQLKELIGDDWDQRRMKYLPKFIGKIQVIEDIGLETHGIAPKVNSVQMTWIYTK</sequence>
<dbReference type="SUPFAM" id="SSF52540">
    <property type="entry name" value="P-loop containing nucleoside triphosphate hydrolases"/>
    <property type="match status" value="1"/>
</dbReference>
<dbReference type="InterPro" id="IPR014818">
    <property type="entry name" value="Phage/plasmid_primase_P4_C"/>
</dbReference>
<dbReference type="GO" id="GO:0016787">
    <property type="term" value="F:hydrolase activity"/>
    <property type="evidence" value="ECO:0007669"/>
    <property type="project" value="UniProtKB-KW"/>
</dbReference>
<name>A0A7X9NN61_9ENTE</name>
<dbReference type="EMBL" id="JABAFV010000018">
    <property type="protein sequence ID" value="NME50463.1"/>
    <property type="molecule type" value="Genomic_DNA"/>
</dbReference>
<keyword evidence="5" id="KW-0175">Coiled coil</keyword>
<evidence type="ECO:0000256" key="2">
    <source>
        <dbReference type="ARBA" id="ARBA00022801"/>
    </source>
</evidence>
<keyword evidence="2" id="KW-0378">Hydrolase</keyword>
<evidence type="ECO:0000256" key="5">
    <source>
        <dbReference type="SAM" id="Coils"/>
    </source>
</evidence>
<evidence type="ECO:0000256" key="4">
    <source>
        <dbReference type="ARBA" id="ARBA00022840"/>
    </source>
</evidence>
<evidence type="ECO:0000256" key="1">
    <source>
        <dbReference type="ARBA" id="ARBA00022741"/>
    </source>
</evidence>
<dbReference type="RefSeq" id="WP_168931614.1">
    <property type="nucleotide sequence ID" value="NZ_JABAFV010000018.1"/>
</dbReference>
<evidence type="ECO:0000313" key="8">
    <source>
        <dbReference type="Proteomes" id="UP000588071"/>
    </source>
</evidence>
<dbReference type="InterPro" id="IPR045455">
    <property type="entry name" value="NrS-1_pol-like_helicase"/>
</dbReference>
<feature type="domain" description="SF3 helicase" evidence="6">
    <location>
        <begin position="210"/>
        <end position="365"/>
    </location>
</feature>
<dbReference type="InterPro" id="IPR014015">
    <property type="entry name" value="Helicase_SF3_DNA-vir"/>
</dbReference>
<dbReference type="InterPro" id="IPR027417">
    <property type="entry name" value="P-loop_NTPase"/>
</dbReference>
<dbReference type="Gene3D" id="3.40.50.300">
    <property type="entry name" value="P-loop containing nucleotide triphosphate hydrolases"/>
    <property type="match status" value="1"/>
</dbReference>
<dbReference type="InterPro" id="IPR051620">
    <property type="entry name" value="ORF904-like_C"/>
</dbReference>
<dbReference type="SMART" id="SM00885">
    <property type="entry name" value="D5_N"/>
    <property type="match status" value="1"/>
</dbReference>
<evidence type="ECO:0000256" key="3">
    <source>
        <dbReference type="ARBA" id="ARBA00022806"/>
    </source>
</evidence>
<dbReference type="Pfam" id="PF08706">
    <property type="entry name" value="D5_N"/>
    <property type="match status" value="1"/>
</dbReference>
<protein>
    <recommendedName>
        <fullName evidence="6">SF3 helicase domain-containing protein</fullName>
    </recommendedName>
</protein>
<dbReference type="Proteomes" id="UP000588071">
    <property type="component" value="Unassembled WGS sequence"/>
</dbReference>
<dbReference type="InterPro" id="IPR006500">
    <property type="entry name" value="Helicase_put_C_phage/plasmid"/>
</dbReference>
<keyword evidence="3" id="KW-0347">Helicase</keyword>
<accession>A0A7X9NN61</accession>
<evidence type="ECO:0000313" key="7">
    <source>
        <dbReference type="EMBL" id="NME50463.1"/>
    </source>
</evidence>
<dbReference type="PROSITE" id="PS51206">
    <property type="entry name" value="SF3_HELICASE_1"/>
    <property type="match status" value="1"/>
</dbReference>
<dbReference type="PANTHER" id="PTHR35372:SF2">
    <property type="entry name" value="SF3 HELICASE DOMAIN-CONTAINING PROTEIN"/>
    <property type="match status" value="1"/>
</dbReference>
<evidence type="ECO:0000259" key="6">
    <source>
        <dbReference type="PROSITE" id="PS51206"/>
    </source>
</evidence>
<dbReference type="AlphaFoldDB" id="A0A7X9NN61"/>
<feature type="coiled-coil region" evidence="5">
    <location>
        <begin position="3"/>
        <end position="68"/>
    </location>
</feature>
<keyword evidence="1" id="KW-0547">Nucleotide-binding</keyword>
<dbReference type="GO" id="GO:0005524">
    <property type="term" value="F:ATP binding"/>
    <property type="evidence" value="ECO:0007669"/>
    <property type="project" value="UniProtKB-KW"/>
</dbReference>
<reference evidence="7 8" key="1">
    <citation type="submission" date="2020-04" db="EMBL/GenBank/DDBJ databases">
        <authorList>
            <person name="Hitch T.C.A."/>
            <person name="Wylensek D."/>
            <person name="Clavel T."/>
        </authorList>
    </citation>
    <scope>NUCLEOTIDE SEQUENCE [LARGE SCALE GENOMIC DNA]</scope>
    <source>
        <strain evidence="7 8">WCA-380-WT-3C</strain>
    </source>
</reference>